<dbReference type="PANTHER" id="PTHR45460">
    <property type="entry name" value="SIMILAR TO CYSTEINE PROTEINASE"/>
    <property type="match status" value="1"/>
</dbReference>
<keyword evidence="3" id="KW-1185">Reference proteome</keyword>
<reference evidence="2 3" key="1">
    <citation type="submission" date="2024-09" db="EMBL/GenBank/DDBJ databases">
        <authorList>
            <person name="Salinas-Garcia M.A."/>
            <person name="Prieme A."/>
        </authorList>
    </citation>
    <scope>NUCLEOTIDE SEQUENCE [LARGE SCALE GENOMIC DNA]</scope>
    <source>
        <strain evidence="2 3">DSM 21081</strain>
    </source>
</reference>
<evidence type="ECO:0000313" key="3">
    <source>
        <dbReference type="Proteomes" id="UP001575652"/>
    </source>
</evidence>
<accession>A0ABV4UNU3</accession>
<dbReference type="RefSeq" id="WP_373971109.1">
    <property type="nucleotide sequence ID" value="NZ_JBHDLJ010000003.1"/>
</dbReference>
<dbReference type="EMBL" id="JBHDLJ010000003">
    <property type="protein sequence ID" value="MFB0833932.1"/>
    <property type="molecule type" value="Genomic_DNA"/>
</dbReference>
<evidence type="ECO:0000256" key="1">
    <source>
        <dbReference type="SAM" id="SignalP"/>
    </source>
</evidence>
<feature type="signal peptide" evidence="1">
    <location>
        <begin position="1"/>
        <end position="20"/>
    </location>
</feature>
<sequence>MKHLNSIRLLAAASTTAALSVTLGGAPAFSDVDQPTISTHSIEQGDLASSPSLRRDVNGDGRADIVGFGNDGAYVSLGQSNSTFTQPVLAVNNYGYNAGGWRVERHPRHLADVNGDGRADIVGFGNDGAYVSRGRTNGTFTQPVLAVNNYGYNAGGWRVDQHPRLLADVNGDDRADIVGFGNDGAYVSLGRSNGTFTQPVLAVNNYGYNAGGWRVERHPRHLADVNGDDRADIVGFGNDGAYVSLGQSNGTFTQPVLAVNNYGYNAGGWRVERHPRHLADVNGDGRADIVGFGNDGAYVSRGRSNGTFTQPVLAVNNYGYNAGGWRVERHPRHLADVNGDDRADIVGFGNDGAYVSLGQSNGTFTQPVLAVNNYGYNAGGWRVERHPRHLADVNGDDRADIVGFGNDGAYVSRGRSNGTFTQPVLAVNNYGYNAGGWRVDQHPRLLAGDTD</sequence>
<dbReference type="SUPFAM" id="SSF69318">
    <property type="entry name" value="Integrin alpha N-terminal domain"/>
    <property type="match status" value="1"/>
</dbReference>
<dbReference type="Gene3D" id="2.130.10.130">
    <property type="entry name" value="Integrin alpha, N-terminal"/>
    <property type="match status" value="1"/>
</dbReference>
<proteinExistence type="predicted"/>
<dbReference type="Proteomes" id="UP001575652">
    <property type="component" value="Unassembled WGS sequence"/>
</dbReference>
<protein>
    <submittedName>
        <fullName evidence="2">FG-GAP repeat domain-containing protein</fullName>
    </submittedName>
</protein>
<evidence type="ECO:0000313" key="2">
    <source>
        <dbReference type="EMBL" id="MFB0833932.1"/>
    </source>
</evidence>
<feature type="chain" id="PRO_5046122561" evidence="1">
    <location>
        <begin position="21"/>
        <end position="451"/>
    </location>
</feature>
<name>A0ABV4UNU3_9MICC</name>
<dbReference type="PANTHER" id="PTHR45460:SF2">
    <property type="entry name" value="ALPHA 1,3 GLUCANASE, GH71 FAMILY (EUROFUNG)"/>
    <property type="match status" value="1"/>
</dbReference>
<dbReference type="Gene3D" id="2.40.128.340">
    <property type="match status" value="1"/>
</dbReference>
<gene>
    <name evidence="2" type="ORF">ACETWP_04960</name>
</gene>
<dbReference type="InterPro" id="IPR028994">
    <property type="entry name" value="Integrin_alpha_N"/>
</dbReference>
<comment type="caution">
    <text evidence="2">The sequence shown here is derived from an EMBL/GenBank/DDBJ whole genome shotgun (WGS) entry which is preliminary data.</text>
</comment>
<keyword evidence="1" id="KW-0732">Signal</keyword>
<organism evidence="2 3">
    <name type="scientific">Arthrobacter halodurans</name>
    <dbReference type="NCBI Taxonomy" id="516699"/>
    <lineage>
        <taxon>Bacteria</taxon>
        <taxon>Bacillati</taxon>
        <taxon>Actinomycetota</taxon>
        <taxon>Actinomycetes</taxon>
        <taxon>Micrococcales</taxon>
        <taxon>Micrococcaceae</taxon>
        <taxon>Arthrobacter</taxon>
    </lineage>
</organism>